<dbReference type="InterPro" id="IPR003314">
    <property type="entry name" value="Mu-type_HTH"/>
</dbReference>
<dbReference type="Gene3D" id="2.30.30.130">
    <property type="entry name" value="Transposase, Mu, C-terminal"/>
    <property type="match status" value="1"/>
</dbReference>
<dbReference type="EMBL" id="BAQD01000147">
    <property type="protein sequence ID" value="GBQ08906.1"/>
    <property type="molecule type" value="Genomic_DNA"/>
</dbReference>
<proteinExistence type="predicted"/>
<dbReference type="Proteomes" id="UP001062901">
    <property type="component" value="Unassembled WGS sequence"/>
</dbReference>
<gene>
    <name evidence="4" type="ORF">AA15669_1955</name>
</gene>
<dbReference type="InterPro" id="IPR009004">
    <property type="entry name" value="Transposase_Mu_C"/>
</dbReference>
<evidence type="ECO:0000313" key="4">
    <source>
        <dbReference type="EMBL" id="GBQ08906.1"/>
    </source>
</evidence>
<dbReference type="InterPro" id="IPR009057">
    <property type="entry name" value="Homeodomain-like_sf"/>
</dbReference>
<dbReference type="SUPFAM" id="SSF53098">
    <property type="entry name" value="Ribonuclease H-like"/>
    <property type="match status" value="1"/>
</dbReference>
<dbReference type="InterPro" id="IPR015378">
    <property type="entry name" value="Transposase-like_Mu_C"/>
</dbReference>
<dbReference type="SUPFAM" id="SSF50610">
    <property type="entry name" value="mu transposase, C-terminal domain"/>
    <property type="match status" value="1"/>
</dbReference>
<comment type="caution">
    <text evidence="4">The sequence shown here is derived from an EMBL/GenBank/DDBJ whole genome shotgun (WGS) entry which is preliminary data.</text>
</comment>
<feature type="region of interest" description="Disordered" evidence="1">
    <location>
        <begin position="604"/>
        <end position="642"/>
    </location>
</feature>
<feature type="domain" description="HTH Mu-type" evidence="3">
    <location>
        <begin position="3"/>
        <end position="76"/>
    </location>
</feature>
<feature type="domain" description="Integrase catalytic" evidence="2">
    <location>
        <begin position="244"/>
        <end position="460"/>
    </location>
</feature>
<dbReference type="RefSeq" id="WP_018980458.1">
    <property type="nucleotide sequence ID" value="NZ_BAQD01000147.1"/>
</dbReference>
<dbReference type="InterPro" id="IPR012337">
    <property type="entry name" value="RNaseH-like_sf"/>
</dbReference>
<sequence>MKTFATLQEIANLDLPNVPGMRALHVRAERNNWLRPEWEGVYWRPRSGAGGGVEYSYKLLPKVAQLAWVQRFLDCSDRQPDEAGDHGLAWERYHEASASQKAKALETLRIMEMIEQLYQAGWSLHEALTAYNTEQCATVGRTTVMGWKRTIRNVPREHWLAYLVPKRKGPKASHAQCSEEAWDFLKADWLRPEKPTISACYRRLQQAAEEHGWTFPCEKTLARWLHSLPIEVVTLAREGRDKVKDLIPAQERDRTHLHALQAVNADGHKWDVRVQWPDGTIGRPMMVAWQDLYSGMILSWRVDRSENTDAIQLALGDLVEKYGIPSRAYLDNGRAFASKRMTGGTKTRFRFKVREGDAAGVMTILGIETVFVTPYSGQSKPIERAFRDLAGDLAKHPALAGAYTGNNPTNKPANYGDRAVPLAEFLAVISAGIDEHNNRTGRRTAVCKGVKSFRQVFEESLAHCAVRKPTQAQRHLWLRAAENVMASKRDGSFRFLGNRYWAEFLHEHMGQPLVVRFDPQELHAPMHVYSLNGGFLGDAPVVEKTGFDSTAAAAVKKRAEKQLAKAAKMKLDAESRLTPSELAALLPDHPEDHEALMDQKVVTPFRPNAAVTQSRPAPLPETDDEDDDGTTASILHFMRRSA</sequence>
<dbReference type="Pfam" id="PF09039">
    <property type="entry name" value="HTH_Tnp_Mu_2"/>
    <property type="match status" value="1"/>
</dbReference>
<dbReference type="Pfam" id="PF02914">
    <property type="entry name" value="DDE_2"/>
    <property type="match status" value="1"/>
</dbReference>
<dbReference type="Pfam" id="PF09299">
    <property type="entry name" value="Mu-transpos_C"/>
    <property type="match status" value="1"/>
</dbReference>
<evidence type="ECO:0000259" key="3">
    <source>
        <dbReference type="PROSITE" id="PS51702"/>
    </source>
</evidence>
<evidence type="ECO:0000256" key="1">
    <source>
        <dbReference type="SAM" id="MobiDB-lite"/>
    </source>
</evidence>
<reference evidence="4" key="1">
    <citation type="submission" date="2013-04" db="EMBL/GenBank/DDBJ databases">
        <title>The genome sequencing project of 58 acetic acid bacteria.</title>
        <authorList>
            <person name="Okamoto-Kainuma A."/>
            <person name="Ishikawa M."/>
            <person name="Umino S."/>
            <person name="Koizumi Y."/>
            <person name="Shiwa Y."/>
            <person name="Yoshikawa H."/>
            <person name="Matsutani M."/>
            <person name="Matsushita K."/>
        </authorList>
    </citation>
    <scope>NUCLEOTIDE SEQUENCE</scope>
    <source>
        <strain evidence="4">DSM 15669</strain>
    </source>
</reference>
<keyword evidence="5" id="KW-1185">Reference proteome</keyword>
<evidence type="ECO:0000259" key="2">
    <source>
        <dbReference type="PROSITE" id="PS50994"/>
    </source>
</evidence>
<dbReference type="InterPro" id="IPR015126">
    <property type="entry name" value="Mu_I-gamma"/>
</dbReference>
<organism evidence="4 5">
    <name type="scientific">Saccharibacter floricola DSM 15669</name>
    <dbReference type="NCBI Taxonomy" id="1123227"/>
    <lineage>
        <taxon>Bacteria</taxon>
        <taxon>Pseudomonadati</taxon>
        <taxon>Pseudomonadota</taxon>
        <taxon>Alphaproteobacteria</taxon>
        <taxon>Acetobacterales</taxon>
        <taxon>Acetobacteraceae</taxon>
        <taxon>Saccharibacter</taxon>
    </lineage>
</organism>
<dbReference type="Gene3D" id="1.10.10.10">
    <property type="entry name" value="Winged helix-like DNA-binding domain superfamily/Winged helix DNA-binding domain"/>
    <property type="match status" value="1"/>
</dbReference>
<dbReference type="InterPro" id="IPR036388">
    <property type="entry name" value="WH-like_DNA-bd_sf"/>
</dbReference>
<dbReference type="Gene3D" id="6.10.250.2550">
    <property type="match status" value="1"/>
</dbReference>
<dbReference type="PROSITE" id="PS50994">
    <property type="entry name" value="INTEGRASE"/>
    <property type="match status" value="1"/>
</dbReference>
<dbReference type="PROSITE" id="PS51702">
    <property type="entry name" value="HTH_MU"/>
    <property type="match status" value="1"/>
</dbReference>
<dbReference type="SUPFAM" id="SSF46689">
    <property type="entry name" value="Homeodomain-like"/>
    <property type="match status" value="2"/>
</dbReference>
<dbReference type="InterPro" id="IPR001584">
    <property type="entry name" value="Integrase_cat-core"/>
</dbReference>
<dbReference type="InterPro" id="IPR036397">
    <property type="entry name" value="RNaseH_sf"/>
</dbReference>
<accession>A0ABQ0P1Q6</accession>
<dbReference type="Gene3D" id="1.10.10.60">
    <property type="entry name" value="Homeodomain-like"/>
    <property type="match status" value="2"/>
</dbReference>
<dbReference type="Gene3D" id="3.30.420.10">
    <property type="entry name" value="Ribonuclease H-like superfamily/Ribonuclease H"/>
    <property type="match status" value="1"/>
</dbReference>
<name>A0ABQ0P1Q6_9PROT</name>
<protein>
    <submittedName>
        <fullName evidence="4">Integrase</fullName>
    </submittedName>
</protein>
<evidence type="ECO:0000313" key="5">
    <source>
        <dbReference type="Proteomes" id="UP001062901"/>
    </source>
</evidence>
<dbReference type="InterPro" id="IPR004189">
    <property type="entry name" value="Phage_Mu_transposase"/>
</dbReference>